<name>A0A0C3NSV9_PISTI</name>
<sequence length="77" mass="8848">MMPMLECRASRVLFEDSSAGLCERAAISIWAEGLCSKHQLHRQCARGKYNERVKMKRISSNWTQSKMERGTKGRGQM</sequence>
<gene>
    <name evidence="1" type="ORF">M404DRAFT_1005284</name>
</gene>
<dbReference type="Proteomes" id="UP000054217">
    <property type="component" value="Unassembled WGS sequence"/>
</dbReference>
<dbReference type="InParanoid" id="A0A0C3NSV9"/>
<evidence type="ECO:0000313" key="1">
    <source>
        <dbReference type="EMBL" id="KIN98590.1"/>
    </source>
</evidence>
<reference evidence="1 2" key="1">
    <citation type="submission" date="2014-04" db="EMBL/GenBank/DDBJ databases">
        <authorList>
            <consortium name="DOE Joint Genome Institute"/>
            <person name="Kuo A."/>
            <person name="Kohler A."/>
            <person name="Costa M.D."/>
            <person name="Nagy L.G."/>
            <person name="Floudas D."/>
            <person name="Copeland A."/>
            <person name="Barry K.W."/>
            <person name="Cichocki N."/>
            <person name="Veneault-Fourrey C."/>
            <person name="LaButti K."/>
            <person name="Lindquist E.A."/>
            <person name="Lipzen A."/>
            <person name="Lundell T."/>
            <person name="Morin E."/>
            <person name="Murat C."/>
            <person name="Sun H."/>
            <person name="Tunlid A."/>
            <person name="Henrissat B."/>
            <person name="Grigoriev I.V."/>
            <person name="Hibbett D.S."/>
            <person name="Martin F."/>
            <person name="Nordberg H.P."/>
            <person name="Cantor M.N."/>
            <person name="Hua S.X."/>
        </authorList>
    </citation>
    <scope>NUCLEOTIDE SEQUENCE [LARGE SCALE GENOMIC DNA]</scope>
    <source>
        <strain evidence="1 2">Marx 270</strain>
    </source>
</reference>
<evidence type="ECO:0000313" key="2">
    <source>
        <dbReference type="Proteomes" id="UP000054217"/>
    </source>
</evidence>
<dbReference type="EMBL" id="KN832014">
    <property type="protein sequence ID" value="KIN98590.1"/>
    <property type="molecule type" value="Genomic_DNA"/>
</dbReference>
<organism evidence="1 2">
    <name type="scientific">Pisolithus tinctorius Marx 270</name>
    <dbReference type="NCBI Taxonomy" id="870435"/>
    <lineage>
        <taxon>Eukaryota</taxon>
        <taxon>Fungi</taxon>
        <taxon>Dikarya</taxon>
        <taxon>Basidiomycota</taxon>
        <taxon>Agaricomycotina</taxon>
        <taxon>Agaricomycetes</taxon>
        <taxon>Agaricomycetidae</taxon>
        <taxon>Boletales</taxon>
        <taxon>Sclerodermatineae</taxon>
        <taxon>Pisolithaceae</taxon>
        <taxon>Pisolithus</taxon>
    </lineage>
</organism>
<dbReference type="HOGENOM" id="CLU_2639099_0_0_1"/>
<protein>
    <submittedName>
        <fullName evidence="1">Uncharacterized protein</fullName>
    </submittedName>
</protein>
<accession>A0A0C3NSV9</accession>
<proteinExistence type="predicted"/>
<dbReference type="AlphaFoldDB" id="A0A0C3NSV9"/>
<reference evidence="2" key="2">
    <citation type="submission" date="2015-01" db="EMBL/GenBank/DDBJ databases">
        <title>Evolutionary Origins and Diversification of the Mycorrhizal Mutualists.</title>
        <authorList>
            <consortium name="DOE Joint Genome Institute"/>
            <consortium name="Mycorrhizal Genomics Consortium"/>
            <person name="Kohler A."/>
            <person name="Kuo A."/>
            <person name="Nagy L.G."/>
            <person name="Floudas D."/>
            <person name="Copeland A."/>
            <person name="Barry K.W."/>
            <person name="Cichocki N."/>
            <person name="Veneault-Fourrey C."/>
            <person name="LaButti K."/>
            <person name="Lindquist E.A."/>
            <person name="Lipzen A."/>
            <person name="Lundell T."/>
            <person name="Morin E."/>
            <person name="Murat C."/>
            <person name="Riley R."/>
            <person name="Ohm R."/>
            <person name="Sun H."/>
            <person name="Tunlid A."/>
            <person name="Henrissat B."/>
            <person name="Grigoriev I.V."/>
            <person name="Hibbett D.S."/>
            <person name="Martin F."/>
        </authorList>
    </citation>
    <scope>NUCLEOTIDE SEQUENCE [LARGE SCALE GENOMIC DNA]</scope>
    <source>
        <strain evidence="2">Marx 270</strain>
    </source>
</reference>
<keyword evidence="2" id="KW-1185">Reference proteome</keyword>